<evidence type="ECO:0000313" key="2">
    <source>
        <dbReference type="Proteomes" id="UP001218188"/>
    </source>
</evidence>
<name>A0AAD6STT0_9AGAR</name>
<dbReference type="EMBL" id="JARJCM010000064">
    <property type="protein sequence ID" value="KAJ7033569.1"/>
    <property type="molecule type" value="Genomic_DNA"/>
</dbReference>
<sequence length="372" mass="42167">MTANPLRVPELLTQCIGHLRADSTPDLPHCALVARAWVYPAQAHLFRALIFVGRGFYKPQSLNWAQFQKIIGTSPHLIQHVRQLTIFFGRVDIGTLSELSDFRFTHLENLDSRYYDDSSLQYVLAHQKLLSLDTLRSVKLKVEGSLPEPEIFLKIWDSCRSPLLKRLELELGGPLPLSASSALPITSRAAPVALNVLRMTGGGIIDIRLASMFYAWNLTSLKALWLDGSFIVAWMEIPLLIPAIEVLSIILRSSDIDLDLSSFPNLSVLRVHVHHRLETTRDIFRHILSTIAPSSHIHTFMFSFLRLDPLIAAEVDSILSTLTLEHTHKVEVELYPRDLSTVPVHFPGLTARNMLHYGNQNYSWWENMIDTL</sequence>
<comment type="caution">
    <text evidence="1">The sequence shown here is derived from an EMBL/GenBank/DDBJ whole genome shotgun (WGS) entry which is preliminary data.</text>
</comment>
<gene>
    <name evidence="1" type="ORF">C8F04DRAFT_1104343</name>
</gene>
<protein>
    <submittedName>
        <fullName evidence="1">Uncharacterized protein</fullName>
    </submittedName>
</protein>
<dbReference type="Proteomes" id="UP001218188">
    <property type="component" value="Unassembled WGS sequence"/>
</dbReference>
<accession>A0AAD6STT0</accession>
<proteinExistence type="predicted"/>
<organism evidence="1 2">
    <name type="scientific">Mycena alexandri</name>
    <dbReference type="NCBI Taxonomy" id="1745969"/>
    <lineage>
        <taxon>Eukaryota</taxon>
        <taxon>Fungi</taxon>
        <taxon>Dikarya</taxon>
        <taxon>Basidiomycota</taxon>
        <taxon>Agaricomycotina</taxon>
        <taxon>Agaricomycetes</taxon>
        <taxon>Agaricomycetidae</taxon>
        <taxon>Agaricales</taxon>
        <taxon>Marasmiineae</taxon>
        <taxon>Mycenaceae</taxon>
        <taxon>Mycena</taxon>
    </lineage>
</organism>
<evidence type="ECO:0000313" key="1">
    <source>
        <dbReference type="EMBL" id="KAJ7033569.1"/>
    </source>
</evidence>
<dbReference type="AlphaFoldDB" id="A0AAD6STT0"/>
<reference evidence="1" key="1">
    <citation type="submission" date="2023-03" db="EMBL/GenBank/DDBJ databases">
        <title>Massive genome expansion in bonnet fungi (Mycena s.s.) driven by repeated elements and novel gene families across ecological guilds.</title>
        <authorList>
            <consortium name="Lawrence Berkeley National Laboratory"/>
            <person name="Harder C.B."/>
            <person name="Miyauchi S."/>
            <person name="Viragh M."/>
            <person name="Kuo A."/>
            <person name="Thoen E."/>
            <person name="Andreopoulos B."/>
            <person name="Lu D."/>
            <person name="Skrede I."/>
            <person name="Drula E."/>
            <person name="Henrissat B."/>
            <person name="Morin E."/>
            <person name="Kohler A."/>
            <person name="Barry K."/>
            <person name="LaButti K."/>
            <person name="Morin E."/>
            <person name="Salamov A."/>
            <person name="Lipzen A."/>
            <person name="Mereny Z."/>
            <person name="Hegedus B."/>
            <person name="Baldrian P."/>
            <person name="Stursova M."/>
            <person name="Weitz H."/>
            <person name="Taylor A."/>
            <person name="Grigoriev I.V."/>
            <person name="Nagy L.G."/>
            <person name="Martin F."/>
            <person name="Kauserud H."/>
        </authorList>
    </citation>
    <scope>NUCLEOTIDE SEQUENCE</scope>
    <source>
        <strain evidence="1">CBHHK200</strain>
    </source>
</reference>
<keyword evidence="2" id="KW-1185">Reference proteome</keyword>